<comment type="function">
    <text evidence="1">Catalyzes the phosphorylation of riboflavin to FMN followed by the adenylation of FMN to FAD.</text>
</comment>
<evidence type="ECO:0000313" key="17">
    <source>
        <dbReference type="EMBL" id="SBT06258.1"/>
    </source>
</evidence>
<dbReference type="GO" id="GO:0003919">
    <property type="term" value="F:FMN adenylyltransferase activity"/>
    <property type="evidence" value="ECO:0007669"/>
    <property type="project" value="UniProtKB-UniRule"/>
</dbReference>
<evidence type="ECO:0000256" key="11">
    <source>
        <dbReference type="ARBA" id="ARBA00022840"/>
    </source>
</evidence>
<keyword evidence="8 15" id="KW-0547">Nucleotide-binding</keyword>
<evidence type="ECO:0000256" key="9">
    <source>
        <dbReference type="ARBA" id="ARBA00022777"/>
    </source>
</evidence>
<evidence type="ECO:0000256" key="2">
    <source>
        <dbReference type="ARBA" id="ARBA00004726"/>
    </source>
</evidence>
<dbReference type="NCBIfam" id="NF004160">
    <property type="entry name" value="PRK05627.1-3"/>
    <property type="match status" value="1"/>
</dbReference>
<dbReference type="GO" id="GO:0009231">
    <property type="term" value="P:riboflavin biosynthetic process"/>
    <property type="evidence" value="ECO:0007669"/>
    <property type="project" value="InterPro"/>
</dbReference>
<dbReference type="GO" id="GO:0009398">
    <property type="term" value="P:FMN biosynthetic process"/>
    <property type="evidence" value="ECO:0007669"/>
    <property type="project" value="UniProtKB-UniRule"/>
</dbReference>
<dbReference type="NCBIfam" id="NF004162">
    <property type="entry name" value="PRK05627.1-5"/>
    <property type="match status" value="1"/>
</dbReference>
<keyword evidence="10 15" id="KW-0274">FAD</keyword>
<dbReference type="NCBIfam" id="NF004163">
    <property type="entry name" value="PRK05627.1-6"/>
    <property type="match status" value="1"/>
</dbReference>
<proteinExistence type="inferred from homology"/>
<dbReference type="EMBL" id="FLQX01000107">
    <property type="protein sequence ID" value="SBT06258.1"/>
    <property type="molecule type" value="Genomic_DNA"/>
</dbReference>
<dbReference type="CDD" id="cd02064">
    <property type="entry name" value="FAD_synthetase_N"/>
    <property type="match status" value="1"/>
</dbReference>
<evidence type="ECO:0000256" key="8">
    <source>
        <dbReference type="ARBA" id="ARBA00022741"/>
    </source>
</evidence>
<evidence type="ECO:0000256" key="4">
    <source>
        <dbReference type="ARBA" id="ARBA00022630"/>
    </source>
</evidence>
<comment type="similarity">
    <text evidence="15">Belongs to the ribF family.</text>
</comment>
<dbReference type="FunFam" id="3.40.50.620:FF:000021">
    <property type="entry name" value="Riboflavin biosynthesis protein"/>
    <property type="match status" value="1"/>
</dbReference>
<dbReference type="UniPathway" id="UPA00276">
    <property type="reaction ID" value="UER00406"/>
</dbReference>
<dbReference type="Pfam" id="PF01687">
    <property type="entry name" value="Flavokinase"/>
    <property type="match status" value="1"/>
</dbReference>
<evidence type="ECO:0000256" key="5">
    <source>
        <dbReference type="ARBA" id="ARBA00022643"/>
    </source>
</evidence>
<dbReference type="Gene3D" id="2.40.30.30">
    <property type="entry name" value="Riboflavin kinase-like"/>
    <property type="match status" value="1"/>
</dbReference>
<dbReference type="EC" id="2.7.1.26" evidence="15"/>
<keyword evidence="12" id="KW-0511">Multifunctional enzyme</keyword>
<protein>
    <recommendedName>
        <fullName evidence="15">Riboflavin biosynthesis protein</fullName>
    </recommendedName>
    <domain>
        <recommendedName>
            <fullName evidence="15">Riboflavin kinase</fullName>
            <ecNumber evidence="15">2.7.1.26</ecNumber>
        </recommendedName>
        <alternativeName>
            <fullName evidence="15">Flavokinase</fullName>
        </alternativeName>
    </domain>
    <domain>
        <recommendedName>
            <fullName evidence="15">FMN adenylyltransferase</fullName>
            <ecNumber evidence="15">2.7.7.2</ecNumber>
        </recommendedName>
        <alternativeName>
            <fullName evidence="15">FAD pyrophosphorylase</fullName>
        </alternativeName>
        <alternativeName>
            <fullName evidence="15">FAD synthase</fullName>
        </alternativeName>
    </domain>
</protein>
<dbReference type="InterPro" id="IPR015865">
    <property type="entry name" value="Riboflavin_kinase_bac/euk"/>
</dbReference>
<comment type="pathway">
    <text evidence="2 15">Cofactor biosynthesis; FAD biosynthesis; FAD from FMN: step 1/1.</text>
</comment>
<accession>A0A1A8XQM2</accession>
<dbReference type="EC" id="2.7.7.2" evidence="15"/>
<evidence type="ECO:0000313" key="18">
    <source>
        <dbReference type="Proteomes" id="UP000199169"/>
    </source>
</evidence>
<evidence type="ECO:0000256" key="13">
    <source>
        <dbReference type="ARBA" id="ARBA00047880"/>
    </source>
</evidence>
<keyword evidence="4 15" id="KW-0285">Flavoprotein</keyword>
<dbReference type="InterPro" id="IPR023465">
    <property type="entry name" value="Riboflavin_kinase_dom_sf"/>
</dbReference>
<gene>
    <name evidence="17" type="primary">ribF</name>
    <name evidence="17" type="ORF">ACCAA_310022</name>
</gene>
<evidence type="ECO:0000256" key="12">
    <source>
        <dbReference type="ARBA" id="ARBA00023268"/>
    </source>
</evidence>
<dbReference type="UniPathway" id="UPA00277">
    <property type="reaction ID" value="UER00407"/>
</dbReference>
<dbReference type="InterPro" id="IPR023468">
    <property type="entry name" value="Riboflavin_kinase"/>
</dbReference>
<reference evidence="17 18" key="1">
    <citation type="submission" date="2016-06" db="EMBL/GenBank/DDBJ databases">
        <authorList>
            <person name="Kjaerup R.B."/>
            <person name="Dalgaard T.S."/>
            <person name="Juul-Madsen H.R."/>
        </authorList>
    </citation>
    <scope>NUCLEOTIDE SEQUENCE [LARGE SCALE GENOMIC DNA]</scope>
    <source>
        <strain evidence="17">3</strain>
    </source>
</reference>
<comment type="catalytic activity">
    <reaction evidence="13 15">
        <text>riboflavin + ATP = FMN + ADP + H(+)</text>
        <dbReference type="Rhea" id="RHEA:14357"/>
        <dbReference type="ChEBI" id="CHEBI:15378"/>
        <dbReference type="ChEBI" id="CHEBI:30616"/>
        <dbReference type="ChEBI" id="CHEBI:57986"/>
        <dbReference type="ChEBI" id="CHEBI:58210"/>
        <dbReference type="ChEBI" id="CHEBI:456216"/>
        <dbReference type="EC" id="2.7.1.26"/>
    </reaction>
</comment>
<keyword evidence="11 15" id="KW-0067">ATP-binding</keyword>
<dbReference type="GO" id="GO:0008531">
    <property type="term" value="F:riboflavin kinase activity"/>
    <property type="evidence" value="ECO:0007669"/>
    <property type="project" value="UniProtKB-UniRule"/>
</dbReference>
<dbReference type="STRING" id="1860102.ACCAA_310022"/>
<feature type="domain" description="Riboflavin kinase" evidence="16">
    <location>
        <begin position="181"/>
        <end position="306"/>
    </location>
</feature>
<dbReference type="PANTHER" id="PTHR22749:SF6">
    <property type="entry name" value="RIBOFLAVIN KINASE"/>
    <property type="match status" value="1"/>
</dbReference>
<comment type="pathway">
    <text evidence="3 15">Cofactor biosynthesis; FMN biosynthesis; FMN from riboflavin (ATP route): step 1/1.</text>
</comment>
<organism evidence="17 18">
    <name type="scientific">Candidatus Accumulibacter aalborgensis</name>
    <dbReference type="NCBI Taxonomy" id="1860102"/>
    <lineage>
        <taxon>Bacteria</taxon>
        <taxon>Pseudomonadati</taxon>
        <taxon>Pseudomonadota</taxon>
        <taxon>Betaproteobacteria</taxon>
        <taxon>Candidatus Accumulibacter</taxon>
    </lineage>
</organism>
<name>A0A1A8XQM2_9PROT</name>
<dbReference type="PANTHER" id="PTHR22749">
    <property type="entry name" value="RIBOFLAVIN KINASE/FMN ADENYLYLTRANSFERASE"/>
    <property type="match status" value="1"/>
</dbReference>
<dbReference type="Gene3D" id="3.40.50.620">
    <property type="entry name" value="HUPs"/>
    <property type="match status" value="1"/>
</dbReference>
<dbReference type="InterPro" id="IPR014729">
    <property type="entry name" value="Rossmann-like_a/b/a_fold"/>
</dbReference>
<evidence type="ECO:0000256" key="10">
    <source>
        <dbReference type="ARBA" id="ARBA00022827"/>
    </source>
</evidence>
<dbReference type="GO" id="GO:0005524">
    <property type="term" value="F:ATP binding"/>
    <property type="evidence" value="ECO:0007669"/>
    <property type="project" value="UniProtKB-UniRule"/>
</dbReference>
<dbReference type="NCBIfam" id="NF004159">
    <property type="entry name" value="PRK05627.1-2"/>
    <property type="match status" value="1"/>
</dbReference>
<keyword evidence="18" id="KW-1185">Reference proteome</keyword>
<sequence length="307" mass="33339">MLVYRGFSQTAHSATVLTIGNFDGVHLGHRALLARLTAAAAAAGLPAAVLTFEPHPREFFAPESAPARLSTLREKLELIADDGVDLTYVCHFNARFAALSAAEFISRVLVGALRVRHLIVGDDFRFGAGRGGDFALLRDAGADLGFQVEAMDSVTLEGERASSSAVRDALQAGRLEHAARLLGRPYSIDGRVVRGDQLGRQLGFATANIRIKHERPPLQGVFAVEVKGLPGGPHRGAANLGYRPSVHQVVRPLLEVHLFDFCADIYGAHLNVRFLHKLRDEMKFPDFNALKAQIASDVETAKAYFQL</sequence>
<evidence type="ECO:0000256" key="14">
    <source>
        <dbReference type="ARBA" id="ARBA00049494"/>
    </source>
</evidence>
<dbReference type="SMART" id="SM00904">
    <property type="entry name" value="Flavokinase"/>
    <property type="match status" value="1"/>
</dbReference>
<dbReference type="InterPro" id="IPR015864">
    <property type="entry name" value="FAD_synthase"/>
</dbReference>
<evidence type="ECO:0000256" key="15">
    <source>
        <dbReference type="PIRNR" id="PIRNR004491"/>
    </source>
</evidence>
<evidence type="ECO:0000256" key="3">
    <source>
        <dbReference type="ARBA" id="ARBA00005201"/>
    </source>
</evidence>
<dbReference type="AlphaFoldDB" id="A0A1A8XQM2"/>
<dbReference type="SUPFAM" id="SSF82114">
    <property type="entry name" value="Riboflavin kinase-like"/>
    <property type="match status" value="1"/>
</dbReference>
<comment type="catalytic activity">
    <reaction evidence="14 15">
        <text>FMN + ATP + H(+) = FAD + diphosphate</text>
        <dbReference type="Rhea" id="RHEA:17237"/>
        <dbReference type="ChEBI" id="CHEBI:15378"/>
        <dbReference type="ChEBI" id="CHEBI:30616"/>
        <dbReference type="ChEBI" id="CHEBI:33019"/>
        <dbReference type="ChEBI" id="CHEBI:57692"/>
        <dbReference type="ChEBI" id="CHEBI:58210"/>
        <dbReference type="EC" id="2.7.7.2"/>
    </reaction>
</comment>
<dbReference type="InterPro" id="IPR002606">
    <property type="entry name" value="Riboflavin_kinase_bac"/>
</dbReference>
<evidence type="ECO:0000259" key="16">
    <source>
        <dbReference type="SMART" id="SM00904"/>
    </source>
</evidence>
<evidence type="ECO:0000256" key="7">
    <source>
        <dbReference type="ARBA" id="ARBA00022695"/>
    </source>
</evidence>
<dbReference type="RefSeq" id="WP_186407054.1">
    <property type="nucleotide sequence ID" value="NZ_FLQX01000107.1"/>
</dbReference>
<dbReference type="Proteomes" id="UP000199169">
    <property type="component" value="Unassembled WGS sequence"/>
</dbReference>
<dbReference type="GO" id="GO:0006747">
    <property type="term" value="P:FAD biosynthetic process"/>
    <property type="evidence" value="ECO:0007669"/>
    <property type="project" value="UniProtKB-UniRule"/>
</dbReference>
<keyword evidence="6 15" id="KW-0808">Transferase</keyword>
<keyword evidence="7 15" id="KW-0548">Nucleotidyltransferase</keyword>
<dbReference type="SUPFAM" id="SSF52374">
    <property type="entry name" value="Nucleotidylyl transferase"/>
    <property type="match status" value="1"/>
</dbReference>
<dbReference type="Pfam" id="PF06574">
    <property type="entry name" value="FAD_syn"/>
    <property type="match status" value="1"/>
</dbReference>
<keyword evidence="5 15" id="KW-0288">FMN</keyword>
<dbReference type="NCBIfam" id="TIGR00083">
    <property type="entry name" value="ribF"/>
    <property type="match status" value="1"/>
</dbReference>
<evidence type="ECO:0000256" key="1">
    <source>
        <dbReference type="ARBA" id="ARBA00002121"/>
    </source>
</evidence>
<evidence type="ECO:0000256" key="6">
    <source>
        <dbReference type="ARBA" id="ARBA00022679"/>
    </source>
</evidence>
<dbReference type="PIRSF" id="PIRSF004491">
    <property type="entry name" value="FAD_Synth"/>
    <property type="match status" value="1"/>
</dbReference>
<keyword evidence="9 15" id="KW-0418">Kinase</keyword>